<reference evidence="1 2" key="1">
    <citation type="journal article" date="2013" name="Int. J. Syst. Evol. Microbiol.">
        <title>Kordia antarctica sp. nov., isolated from Antarctic seawater.</title>
        <authorList>
            <person name="Baek K."/>
            <person name="Choi A."/>
            <person name="Kang I."/>
            <person name="Lee K."/>
            <person name="Cho J.C."/>
        </authorList>
    </citation>
    <scope>NUCLEOTIDE SEQUENCE [LARGE SCALE GENOMIC DNA]</scope>
    <source>
        <strain evidence="1 2">IMCC3317</strain>
    </source>
</reference>
<dbReference type="EMBL" id="CP019288">
    <property type="protein sequence ID" value="QHI39204.1"/>
    <property type="molecule type" value="Genomic_DNA"/>
</dbReference>
<dbReference type="OrthoDB" id="9852335at2"/>
<accession>A0A7L4ZVH0</accession>
<evidence type="ECO:0000313" key="2">
    <source>
        <dbReference type="Proteomes" id="UP000464657"/>
    </source>
</evidence>
<gene>
    <name evidence="1" type="ORF">IMCC3317_46090</name>
</gene>
<protein>
    <submittedName>
        <fullName evidence="1">Uncharacterized protein</fullName>
    </submittedName>
</protein>
<evidence type="ECO:0000313" key="1">
    <source>
        <dbReference type="EMBL" id="QHI39204.1"/>
    </source>
</evidence>
<sequence>MASNNFFNVVNISGGALTTTVDGKTIKVPVEGDQSTGHTFKKGEEITTTINGNLVKLSLHEGVNSWSTLVFTTQGINVFPSAANQEILPY</sequence>
<dbReference type="KEGG" id="kan:IMCC3317_46090"/>
<dbReference type="Proteomes" id="UP000464657">
    <property type="component" value="Chromosome"/>
</dbReference>
<proteinExistence type="predicted"/>
<name>A0A7L4ZVH0_9FLAO</name>
<dbReference type="RefSeq" id="WP_160131697.1">
    <property type="nucleotide sequence ID" value="NZ_CP019288.1"/>
</dbReference>
<organism evidence="1 2">
    <name type="scientific">Kordia antarctica</name>
    <dbReference type="NCBI Taxonomy" id="1218801"/>
    <lineage>
        <taxon>Bacteria</taxon>
        <taxon>Pseudomonadati</taxon>
        <taxon>Bacteroidota</taxon>
        <taxon>Flavobacteriia</taxon>
        <taxon>Flavobacteriales</taxon>
        <taxon>Flavobacteriaceae</taxon>
        <taxon>Kordia</taxon>
    </lineage>
</organism>
<keyword evidence="2" id="KW-1185">Reference proteome</keyword>
<dbReference type="AlphaFoldDB" id="A0A7L4ZVH0"/>